<reference evidence="1 2" key="1">
    <citation type="journal article" date="2019" name="Nat. Ecol. Evol.">
        <title>Megaphylogeny resolves global patterns of mushroom evolution.</title>
        <authorList>
            <person name="Varga T."/>
            <person name="Krizsan K."/>
            <person name="Foldi C."/>
            <person name="Dima B."/>
            <person name="Sanchez-Garcia M."/>
            <person name="Sanchez-Ramirez S."/>
            <person name="Szollosi G.J."/>
            <person name="Szarkandi J.G."/>
            <person name="Papp V."/>
            <person name="Albert L."/>
            <person name="Andreopoulos W."/>
            <person name="Angelini C."/>
            <person name="Antonin V."/>
            <person name="Barry K.W."/>
            <person name="Bougher N.L."/>
            <person name="Buchanan P."/>
            <person name="Buyck B."/>
            <person name="Bense V."/>
            <person name="Catcheside P."/>
            <person name="Chovatia M."/>
            <person name="Cooper J."/>
            <person name="Damon W."/>
            <person name="Desjardin D."/>
            <person name="Finy P."/>
            <person name="Geml J."/>
            <person name="Haridas S."/>
            <person name="Hughes K."/>
            <person name="Justo A."/>
            <person name="Karasinski D."/>
            <person name="Kautmanova I."/>
            <person name="Kiss B."/>
            <person name="Kocsube S."/>
            <person name="Kotiranta H."/>
            <person name="LaButti K.M."/>
            <person name="Lechner B.E."/>
            <person name="Liimatainen K."/>
            <person name="Lipzen A."/>
            <person name="Lukacs Z."/>
            <person name="Mihaltcheva S."/>
            <person name="Morgado L.N."/>
            <person name="Niskanen T."/>
            <person name="Noordeloos M.E."/>
            <person name="Ohm R.A."/>
            <person name="Ortiz-Santana B."/>
            <person name="Ovrebo C."/>
            <person name="Racz N."/>
            <person name="Riley R."/>
            <person name="Savchenko A."/>
            <person name="Shiryaev A."/>
            <person name="Soop K."/>
            <person name="Spirin V."/>
            <person name="Szebenyi C."/>
            <person name="Tomsovsky M."/>
            <person name="Tulloss R.E."/>
            <person name="Uehling J."/>
            <person name="Grigoriev I.V."/>
            <person name="Vagvolgyi C."/>
            <person name="Papp T."/>
            <person name="Martin F.M."/>
            <person name="Miettinen O."/>
            <person name="Hibbett D.S."/>
            <person name="Nagy L.G."/>
        </authorList>
    </citation>
    <scope>NUCLEOTIDE SEQUENCE [LARGE SCALE GENOMIC DNA]</scope>
    <source>
        <strain evidence="1 2">NL-1719</strain>
    </source>
</reference>
<accession>A0ACD3B2Y1</accession>
<name>A0ACD3B2Y1_9AGAR</name>
<evidence type="ECO:0000313" key="1">
    <source>
        <dbReference type="EMBL" id="TFK72126.1"/>
    </source>
</evidence>
<organism evidence="1 2">
    <name type="scientific">Pluteus cervinus</name>
    <dbReference type="NCBI Taxonomy" id="181527"/>
    <lineage>
        <taxon>Eukaryota</taxon>
        <taxon>Fungi</taxon>
        <taxon>Dikarya</taxon>
        <taxon>Basidiomycota</taxon>
        <taxon>Agaricomycotina</taxon>
        <taxon>Agaricomycetes</taxon>
        <taxon>Agaricomycetidae</taxon>
        <taxon>Agaricales</taxon>
        <taxon>Pluteineae</taxon>
        <taxon>Pluteaceae</taxon>
        <taxon>Pluteus</taxon>
    </lineage>
</organism>
<dbReference type="Proteomes" id="UP000308600">
    <property type="component" value="Unassembled WGS sequence"/>
</dbReference>
<protein>
    <submittedName>
        <fullName evidence="1">Uncharacterized protein</fullName>
    </submittedName>
</protein>
<keyword evidence="2" id="KW-1185">Reference proteome</keyword>
<dbReference type="EMBL" id="ML208289">
    <property type="protein sequence ID" value="TFK72126.1"/>
    <property type="molecule type" value="Genomic_DNA"/>
</dbReference>
<proteinExistence type="predicted"/>
<evidence type="ECO:0000313" key="2">
    <source>
        <dbReference type="Proteomes" id="UP000308600"/>
    </source>
</evidence>
<sequence>MFWVGCAPFLWMRQVYVIIRALCLYDPLGRRNEHRKSRWVGASVSSGNANLALQLMKGLTTGALWVFSQVELILQLFLRQHVALAIAGVLVIYLAKGSMGNCIMDKSQFGDVHAIWPI</sequence>
<gene>
    <name evidence="1" type="ORF">BDN72DRAFT_380741</name>
</gene>